<reference evidence="9 10" key="1">
    <citation type="submission" date="2019-06" db="EMBL/GenBank/DDBJ databases">
        <title>Whole genome shotgun sequence of Microbacterium testaceum NBRC 12675.</title>
        <authorList>
            <person name="Hosoyama A."/>
            <person name="Uohara A."/>
            <person name="Ohji S."/>
            <person name="Ichikawa N."/>
        </authorList>
    </citation>
    <scope>NUCLEOTIDE SEQUENCE [LARGE SCALE GENOMIC DNA]</scope>
    <source>
        <strain evidence="9 10">NBRC 12675</strain>
    </source>
</reference>
<sequence>MRILSFLRWSIVGALLALLIAPAAITLATGTRLVVVDGKSMAPTYEFGDLVLIGDPHPDDFQPGHVVTVGRPDGSMYTHRIQEITDGKALLKGDGNTAADPDTISYDQLVGAVRGHIGGPLAAVLAYVQTTPARISLAVLVLALLLLPLERRPADAKDGEDGEDGGRKDSDTDPADQKDPPATSAEDTDRVLEDVFGLAGDRHPHTEKPSLLAPQEQNGPRQRRSSQW</sequence>
<evidence type="ECO:0000256" key="4">
    <source>
        <dbReference type="ARBA" id="ARBA00022989"/>
    </source>
</evidence>
<dbReference type="Gene3D" id="2.10.109.10">
    <property type="entry name" value="Umud Fragment, subunit A"/>
    <property type="match status" value="1"/>
</dbReference>
<dbReference type="GO" id="GO:0006465">
    <property type="term" value="P:signal peptide processing"/>
    <property type="evidence" value="ECO:0007669"/>
    <property type="project" value="UniProtKB-UniRule"/>
</dbReference>
<evidence type="ECO:0000313" key="9">
    <source>
        <dbReference type="EMBL" id="GEB45356.1"/>
    </source>
</evidence>
<dbReference type="CDD" id="cd06462">
    <property type="entry name" value="Peptidase_S24_S26"/>
    <property type="match status" value="1"/>
</dbReference>
<evidence type="ECO:0000256" key="5">
    <source>
        <dbReference type="ARBA" id="ARBA00023136"/>
    </source>
</evidence>
<dbReference type="GO" id="GO:0016020">
    <property type="term" value="C:membrane"/>
    <property type="evidence" value="ECO:0007669"/>
    <property type="project" value="UniProtKB-SubCell"/>
</dbReference>
<evidence type="ECO:0000259" key="8">
    <source>
        <dbReference type="Pfam" id="PF00717"/>
    </source>
</evidence>
<dbReference type="Pfam" id="PF00717">
    <property type="entry name" value="Peptidase_S24"/>
    <property type="match status" value="1"/>
</dbReference>
<evidence type="ECO:0000256" key="7">
    <source>
        <dbReference type="SAM" id="MobiDB-lite"/>
    </source>
</evidence>
<dbReference type="NCBIfam" id="TIGR02228">
    <property type="entry name" value="sigpep_I_arch"/>
    <property type="match status" value="1"/>
</dbReference>
<evidence type="ECO:0000256" key="1">
    <source>
        <dbReference type="ARBA" id="ARBA00004370"/>
    </source>
</evidence>
<keyword evidence="4" id="KW-1133">Transmembrane helix</keyword>
<keyword evidence="2" id="KW-0378">Hydrolase</keyword>
<dbReference type="EC" id="3.4.21.89" evidence="6"/>
<proteinExistence type="predicted"/>
<protein>
    <recommendedName>
        <fullName evidence="6">Signal peptidase I</fullName>
        <ecNumber evidence="6">3.4.21.89</ecNumber>
    </recommendedName>
</protein>
<keyword evidence="5" id="KW-0472">Membrane</keyword>
<comment type="caution">
    <text evidence="9">The sequence shown here is derived from an EMBL/GenBank/DDBJ whole genome shotgun (WGS) entry which is preliminary data.</text>
</comment>
<dbReference type="GO" id="GO:0009003">
    <property type="term" value="F:signal peptidase activity"/>
    <property type="evidence" value="ECO:0007669"/>
    <property type="project" value="UniProtKB-EC"/>
</dbReference>
<feature type="domain" description="Peptidase S24/S26A/S26B/S26C" evidence="8">
    <location>
        <begin position="30"/>
        <end position="106"/>
    </location>
</feature>
<accession>A0A4Y3QJ06</accession>
<evidence type="ECO:0000256" key="6">
    <source>
        <dbReference type="NCBIfam" id="TIGR02228"/>
    </source>
</evidence>
<evidence type="ECO:0000256" key="2">
    <source>
        <dbReference type="ARBA" id="ARBA00022670"/>
    </source>
</evidence>
<dbReference type="InterPro" id="IPR001733">
    <property type="entry name" value="Peptidase_S26B"/>
</dbReference>
<evidence type="ECO:0000256" key="3">
    <source>
        <dbReference type="ARBA" id="ARBA00022692"/>
    </source>
</evidence>
<evidence type="ECO:0000313" key="10">
    <source>
        <dbReference type="Proteomes" id="UP000319525"/>
    </source>
</evidence>
<feature type="compositionally biased region" description="Basic and acidic residues" evidence="7">
    <location>
        <begin position="154"/>
        <end position="179"/>
    </location>
</feature>
<dbReference type="InterPro" id="IPR036286">
    <property type="entry name" value="LexA/Signal_pep-like_sf"/>
</dbReference>
<dbReference type="InterPro" id="IPR015927">
    <property type="entry name" value="Peptidase_S24_S26A/B/C"/>
</dbReference>
<comment type="subcellular location">
    <subcellularLocation>
        <location evidence="1">Membrane</location>
    </subcellularLocation>
</comment>
<keyword evidence="2" id="KW-0645">Protease</keyword>
<organism evidence="9 10">
    <name type="scientific">Microbacterium testaceum</name>
    <name type="common">Aureobacterium testaceum</name>
    <name type="synonym">Brevibacterium testaceum</name>
    <dbReference type="NCBI Taxonomy" id="2033"/>
    <lineage>
        <taxon>Bacteria</taxon>
        <taxon>Bacillati</taxon>
        <taxon>Actinomycetota</taxon>
        <taxon>Actinomycetes</taxon>
        <taxon>Micrococcales</taxon>
        <taxon>Microbacteriaceae</taxon>
        <taxon>Microbacterium</taxon>
    </lineage>
</organism>
<dbReference type="AlphaFoldDB" id="A0A4Y3QJ06"/>
<name>A0A4Y3QJ06_MICTE</name>
<dbReference type="GO" id="GO:0004252">
    <property type="term" value="F:serine-type endopeptidase activity"/>
    <property type="evidence" value="ECO:0007669"/>
    <property type="project" value="UniProtKB-UniRule"/>
</dbReference>
<dbReference type="EMBL" id="BJML01000003">
    <property type="protein sequence ID" value="GEB45356.1"/>
    <property type="molecule type" value="Genomic_DNA"/>
</dbReference>
<gene>
    <name evidence="9" type="ORF">MTE01_13010</name>
</gene>
<feature type="region of interest" description="Disordered" evidence="7">
    <location>
        <begin position="154"/>
        <end position="228"/>
    </location>
</feature>
<keyword evidence="3" id="KW-0812">Transmembrane</keyword>
<dbReference type="Proteomes" id="UP000319525">
    <property type="component" value="Unassembled WGS sequence"/>
</dbReference>
<dbReference type="SUPFAM" id="SSF51306">
    <property type="entry name" value="LexA/Signal peptidase"/>
    <property type="match status" value="1"/>
</dbReference>